<feature type="transmembrane region" description="Helical" evidence="7">
    <location>
        <begin position="260"/>
        <end position="290"/>
    </location>
</feature>
<dbReference type="SUPFAM" id="SSF52540">
    <property type="entry name" value="P-loop containing nucleoside triphosphate hydrolases"/>
    <property type="match status" value="1"/>
</dbReference>
<evidence type="ECO:0000256" key="1">
    <source>
        <dbReference type="ARBA" id="ARBA00004651"/>
    </source>
</evidence>
<dbReference type="PANTHER" id="PTHR24221">
    <property type="entry name" value="ATP-BINDING CASSETTE SUB-FAMILY B"/>
    <property type="match status" value="1"/>
</dbReference>
<evidence type="ECO:0000256" key="7">
    <source>
        <dbReference type="SAM" id="Phobius"/>
    </source>
</evidence>
<keyword evidence="2 7" id="KW-0812">Transmembrane</keyword>
<evidence type="ECO:0000256" key="3">
    <source>
        <dbReference type="ARBA" id="ARBA00022741"/>
    </source>
</evidence>
<dbReference type="PROSITE" id="PS50929">
    <property type="entry name" value="ABC_TM1F"/>
    <property type="match status" value="1"/>
</dbReference>
<feature type="transmembrane region" description="Helical" evidence="7">
    <location>
        <begin position="185"/>
        <end position="204"/>
    </location>
</feature>
<dbReference type="InterPro" id="IPR011527">
    <property type="entry name" value="ABC1_TM_dom"/>
</dbReference>
<dbReference type="PANTHER" id="PTHR24221:SF397">
    <property type="entry name" value="ABC TRANSPORTER, ATP-BINDING TRANSMEMBRANE PROTEIN"/>
    <property type="match status" value="1"/>
</dbReference>
<comment type="caution">
    <text evidence="10">The sequence shown here is derived from an EMBL/GenBank/DDBJ whole genome shotgun (WGS) entry which is preliminary data.</text>
</comment>
<feature type="domain" description="ABC transporter" evidence="8">
    <location>
        <begin position="357"/>
        <end position="592"/>
    </location>
</feature>
<evidence type="ECO:0000256" key="6">
    <source>
        <dbReference type="ARBA" id="ARBA00023136"/>
    </source>
</evidence>
<dbReference type="Gene3D" id="1.20.1560.10">
    <property type="entry name" value="ABC transporter type 1, transmembrane domain"/>
    <property type="match status" value="1"/>
</dbReference>
<proteinExistence type="predicted"/>
<dbReference type="SUPFAM" id="SSF90123">
    <property type="entry name" value="ABC transporter transmembrane region"/>
    <property type="match status" value="1"/>
</dbReference>
<dbReference type="PROSITE" id="PS00211">
    <property type="entry name" value="ABC_TRANSPORTER_1"/>
    <property type="match status" value="1"/>
</dbReference>
<keyword evidence="4 10" id="KW-0067">ATP-binding</keyword>
<reference evidence="11" key="1">
    <citation type="journal article" date="2019" name="Int. J. Syst. Evol. Microbiol.">
        <title>The Global Catalogue of Microorganisms (GCM) 10K type strain sequencing project: providing services to taxonomists for standard genome sequencing and annotation.</title>
        <authorList>
            <consortium name="The Broad Institute Genomics Platform"/>
            <consortium name="The Broad Institute Genome Sequencing Center for Infectious Disease"/>
            <person name="Wu L."/>
            <person name="Ma J."/>
        </authorList>
    </citation>
    <scope>NUCLEOTIDE SEQUENCE [LARGE SCALE GENOMIC DNA]</scope>
    <source>
        <strain evidence="11">CCUG 53252</strain>
    </source>
</reference>
<feature type="domain" description="ABC transmembrane type-1" evidence="9">
    <location>
        <begin position="44"/>
        <end position="325"/>
    </location>
</feature>
<comment type="subcellular location">
    <subcellularLocation>
        <location evidence="1">Cell membrane</location>
        <topology evidence="1">Multi-pass membrane protein</topology>
    </subcellularLocation>
</comment>
<feature type="transmembrane region" description="Helical" evidence="7">
    <location>
        <begin position="45"/>
        <end position="69"/>
    </location>
</feature>
<dbReference type="InterPro" id="IPR003593">
    <property type="entry name" value="AAA+_ATPase"/>
</dbReference>
<dbReference type="InterPro" id="IPR039421">
    <property type="entry name" value="Type_1_exporter"/>
</dbReference>
<organism evidence="10 11">
    <name type="scientific">Corynebacterium hansenii</name>
    <dbReference type="NCBI Taxonomy" id="394964"/>
    <lineage>
        <taxon>Bacteria</taxon>
        <taxon>Bacillati</taxon>
        <taxon>Actinomycetota</taxon>
        <taxon>Actinomycetes</taxon>
        <taxon>Mycobacteriales</taxon>
        <taxon>Corynebacteriaceae</taxon>
        <taxon>Corynebacterium</taxon>
    </lineage>
</organism>
<keyword evidence="5 7" id="KW-1133">Transmembrane helix</keyword>
<evidence type="ECO:0000256" key="2">
    <source>
        <dbReference type="ARBA" id="ARBA00022692"/>
    </source>
</evidence>
<dbReference type="InterPro" id="IPR027417">
    <property type="entry name" value="P-loop_NTPase"/>
</dbReference>
<keyword evidence="3" id="KW-0547">Nucleotide-binding</keyword>
<evidence type="ECO:0000256" key="4">
    <source>
        <dbReference type="ARBA" id="ARBA00022840"/>
    </source>
</evidence>
<protein>
    <submittedName>
        <fullName evidence="10">ABC transporter ATP-binding protein</fullName>
    </submittedName>
</protein>
<dbReference type="InterPro" id="IPR017871">
    <property type="entry name" value="ABC_transporter-like_CS"/>
</dbReference>
<dbReference type="SMART" id="SM00382">
    <property type="entry name" value="AAA"/>
    <property type="match status" value="1"/>
</dbReference>
<keyword evidence="6 7" id="KW-0472">Membrane</keyword>
<dbReference type="RefSeq" id="WP_290289719.1">
    <property type="nucleotide sequence ID" value="NZ_CP047211.1"/>
</dbReference>
<evidence type="ECO:0000259" key="8">
    <source>
        <dbReference type="PROSITE" id="PS50893"/>
    </source>
</evidence>
<dbReference type="Pfam" id="PF00664">
    <property type="entry name" value="ABC_membrane"/>
    <property type="match status" value="1"/>
</dbReference>
<dbReference type="Pfam" id="PF00005">
    <property type="entry name" value="ABC_tran"/>
    <property type="match status" value="1"/>
</dbReference>
<dbReference type="InterPro" id="IPR036640">
    <property type="entry name" value="ABC1_TM_sf"/>
</dbReference>
<evidence type="ECO:0000256" key="5">
    <source>
        <dbReference type="ARBA" id="ARBA00022989"/>
    </source>
</evidence>
<feature type="transmembrane region" description="Helical" evidence="7">
    <location>
        <begin position="75"/>
        <end position="100"/>
    </location>
</feature>
<keyword evidence="11" id="KW-1185">Reference proteome</keyword>
<feature type="transmembrane region" description="Helical" evidence="7">
    <location>
        <begin position="154"/>
        <end position="179"/>
    </location>
</feature>
<evidence type="ECO:0000259" key="9">
    <source>
        <dbReference type="PROSITE" id="PS50929"/>
    </source>
</evidence>
<name>A0ABV7ZSV5_9CORY</name>
<dbReference type="InterPro" id="IPR003439">
    <property type="entry name" value="ABC_transporter-like_ATP-bd"/>
</dbReference>
<dbReference type="Proteomes" id="UP001595751">
    <property type="component" value="Unassembled WGS sequence"/>
</dbReference>
<evidence type="ECO:0000313" key="10">
    <source>
        <dbReference type="EMBL" id="MFC3850200.1"/>
    </source>
</evidence>
<dbReference type="PROSITE" id="PS50893">
    <property type="entry name" value="ABC_TRANSPORTER_2"/>
    <property type="match status" value="1"/>
</dbReference>
<dbReference type="EMBL" id="JBHRZN010000002">
    <property type="protein sequence ID" value="MFC3850200.1"/>
    <property type="molecule type" value="Genomic_DNA"/>
</dbReference>
<dbReference type="Gene3D" id="3.40.50.300">
    <property type="entry name" value="P-loop containing nucleotide triphosphate hydrolases"/>
    <property type="match status" value="1"/>
</dbReference>
<dbReference type="GO" id="GO:0005524">
    <property type="term" value="F:ATP binding"/>
    <property type="evidence" value="ECO:0007669"/>
    <property type="project" value="UniProtKB-KW"/>
</dbReference>
<evidence type="ECO:0000313" key="11">
    <source>
        <dbReference type="Proteomes" id="UP001595751"/>
    </source>
</evidence>
<accession>A0ABV7ZSV5</accession>
<gene>
    <name evidence="10" type="ORF">ACFORJ_08490</name>
</gene>
<sequence length="608" mass="64691">MSNAIERDQAPSTTSPLAVLKDPLLLKTSADLFGPEGRALLRKSILFTVLSGLVDGASLLALLPAALSLSTGAPAWGLGVGGWLCVLLAFAALGAVFRYLGQRIGYVSTLAFMRTAHKAIGRALSGLPLGWFRTERTGGLSHLVSDGFMKAGAAFAHIMTTALGNAVALLTIVAGTWFWSPRLGLILTIAAPLTMAILVLAQSVKRIAGERARPAERELASRIVEYAGCQPALRAAGRAGDFRPLVAAAAEDGRARRRELWLSLVAILLNGMIVQAVAVTIITVAASLAVDGTMGPIETMAFIGLALRFTRILEELGQAFVGIEMGRAPIDEANRIIREPVLPEPAAPAELTTPGTVEFEDVSFGYSPDHMVLRNIDFTAAPGTMTALVGPSGSGKTTIERLISRWWDVDSGTVRVGGADVRDQTTEQLMAQLSMVFQDVYLFDDTLEENIRVGRRDATDAEVREAADLAGVTSIADRLPAGWSTRVGEGGRSLSGGERQRVSIARALLKNSPIVLFDEATSALDAENEANILASVEKLRATSTFIVVAHKLDTVRTADQIIVLGEDGRVAERGTHDDLYAAGGAYRRFWDLREAATGWALAGGRQTD</sequence>